<evidence type="ECO:0000256" key="6">
    <source>
        <dbReference type="ARBA" id="ARBA00023316"/>
    </source>
</evidence>
<dbReference type="InterPro" id="IPR050979">
    <property type="entry name" value="LD-transpeptidase"/>
</dbReference>
<dbReference type="GO" id="GO:0005576">
    <property type="term" value="C:extracellular region"/>
    <property type="evidence" value="ECO:0007669"/>
    <property type="project" value="TreeGrafter"/>
</dbReference>
<dbReference type="InterPro" id="IPR036365">
    <property type="entry name" value="PGBD-like_sf"/>
</dbReference>
<dbReference type="UniPathway" id="UPA00219"/>
<dbReference type="SUPFAM" id="SSF47090">
    <property type="entry name" value="PGBD-like"/>
    <property type="match status" value="1"/>
</dbReference>
<dbReference type="Gene3D" id="2.40.440.10">
    <property type="entry name" value="L,D-transpeptidase catalytic domain-like"/>
    <property type="match status" value="1"/>
</dbReference>
<keyword evidence="12" id="KW-1185">Reference proteome</keyword>
<evidence type="ECO:0000256" key="5">
    <source>
        <dbReference type="ARBA" id="ARBA00022984"/>
    </source>
</evidence>
<sequence>MPKPSWITLALVLAMGETALAAPPMPDLSESAINSASFEDWTARQQAADAAAENPGDQPADDDAAAPVEDGDEPAPPEGSQTASPTAEPPAEAEPEDAPDPFMIRVQVLLDRAHASPGVIDGRSGGNTEKAIRAYEEAHDMSVDGVVDEALWKALSVDGGAAVKTYQLTREDIDQRYISEIPSDYGAMAKLDCLCYRGPSEMLAERFHMDEKLLLALNPGADFKSTDTKLIVADPGAPPEGEVDHIVVDKSKGELFAYDADNRVLMSAPATIGSDDTPSPSGTMKVNGSAPNPTYEYDPDKNFQQGKNRKKLTIPAGPNGPVGAMWIDLSKPTYGIHGAPEPSQIGKTGSHGCVRLTNWDAEALAELVQPAKTTVEFKG</sequence>
<comment type="similarity">
    <text evidence="2">Belongs to the YkuD family.</text>
</comment>
<dbReference type="CDD" id="cd16913">
    <property type="entry name" value="YkuD_like"/>
    <property type="match status" value="1"/>
</dbReference>
<dbReference type="SUPFAM" id="SSF141523">
    <property type="entry name" value="L,D-transpeptidase catalytic domain-like"/>
    <property type="match status" value="1"/>
</dbReference>
<dbReference type="Pfam" id="PF03734">
    <property type="entry name" value="YkuD"/>
    <property type="match status" value="1"/>
</dbReference>
<comment type="caution">
    <text evidence="11">The sequence shown here is derived from an EMBL/GenBank/DDBJ whole genome shotgun (WGS) entry which is preliminary data.</text>
</comment>
<keyword evidence="9" id="KW-0732">Signal</keyword>
<protein>
    <submittedName>
        <fullName evidence="11">Lipoprotein-anchoring transpeptidase ErfK/SrfK</fullName>
    </submittedName>
</protein>
<dbReference type="GO" id="GO:0071555">
    <property type="term" value="P:cell wall organization"/>
    <property type="evidence" value="ECO:0007669"/>
    <property type="project" value="UniProtKB-UniRule"/>
</dbReference>
<evidence type="ECO:0000313" key="11">
    <source>
        <dbReference type="EMBL" id="MBB3936510.1"/>
    </source>
</evidence>
<evidence type="ECO:0000256" key="2">
    <source>
        <dbReference type="ARBA" id="ARBA00005992"/>
    </source>
</evidence>
<gene>
    <name evidence="11" type="ORF">GGR05_002664</name>
</gene>
<dbReference type="PROSITE" id="PS52029">
    <property type="entry name" value="LD_TPASE"/>
    <property type="match status" value="1"/>
</dbReference>
<keyword evidence="6 7" id="KW-0961">Cell wall biogenesis/degradation</keyword>
<feature type="compositionally biased region" description="Acidic residues" evidence="8">
    <location>
        <begin position="59"/>
        <end position="75"/>
    </location>
</feature>
<dbReference type="RefSeq" id="WP_244545958.1">
    <property type="nucleotide sequence ID" value="NZ_FOOA01000007.1"/>
</dbReference>
<evidence type="ECO:0000256" key="7">
    <source>
        <dbReference type="PROSITE-ProRule" id="PRU01373"/>
    </source>
</evidence>
<feature type="compositionally biased region" description="Low complexity" evidence="8">
    <location>
        <begin position="43"/>
        <end position="58"/>
    </location>
</feature>
<dbReference type="GO" id="GO:0071972">
    <property type="term" value="F:peptidoglycan L,D-transpeptidase activity"/>
    <property type="evidence" value="ECO:0007669"/>
    <property type="project" value="TreeGrafter"/>
</dbReference>
<comment type="pathway">
    <text evidence="1 7">Cell wall biogenesis; peptidoglycan biosynthesis.</text>
</comment>
<evidence type="ECO:0000256" key="1">
    <source>
        <dbReference type="ARBA" id="ARBA00004752"/>
    </source>
</evidence>
<dbReference type="InterPro" id="IPR002477">
    <property type="entry name" value="Peptidoglycan-bd-like"/>
</dbReference>
<accession>A0A7W6FV68</accession>
<dbReference type="Gene3D" id="1.10.101.10">
    <property type="entry name" value="PGBD-like superfamily/PGBD"/>
    <property type="match status" value="1"/>
</dbReference>
<evidence type="ECO:0000256" key="9">
    <source>
        <dbReference type="SAM" id="SignalP"/>
    </source>
</evidence>
<dbReference type="Proteomes" id="UP000531216">
    <property type="component" value="Unassembled WGS sequence"/>
</dbReference>
<dbReference type="PANTHER" id="PTHR30582:SF30">
    <property type="entry name" value="BLR4375 PROTEIN"/>
    <property type="match status" value="1"/>
</dbReference>
<dbReference type="PANTHER" id="PTHR30582">
    <property type="entry name" value="L,D-TRANSPEPTIDASE"/>
    <property type="match status" value="1"/>
</dbReference>
<keyword evidence="11" id="KW-0449">Lipoprotein</keyword>
<feature type="compositionally biased region" description="Polar residues" evidence="8">
    <location>
        <begin position="274"/>
        <end position="292"/>
    </location>
</feature>
<dbReference type="GO" id="GO:0016740">
    <property type="term" value="F:transferase activity"/>
    <property type="evidence" value="ECO:0007669"/>
    <property type="project" value="UniProtKB-KW"/>
</dbReference>
<dbReference type="GO" id="GO:0018104">
    <property type="term" value="P:peptidoglycan-protein cross-linking"/>
    <property type="evidence" value="ECO:0007669"/>
    <property type="project" value="TreeGrafter"/>
</dbReference>
<feature type="chain" id="PRO_5030997853" evidence="9">
    <location>
        <begin position="22"/>
        <end position="379"/>
    </location>
</feature>
<dbReference type="InterPro" id="IPR005490">
    <property type="entry name" value="LD_TPept_cat_dom"/>
</dbReference>
<organism evidence="11 12">
    <name type="scientific">Aureimonas phyllosphaerae</name>
    <dbReference type="NCBI Taxonomy" id="1166078"/>
    <lineage>
        <taxon>Bacteria</taxon>
        <taxon>Pseudomonadati</taxon>
        <taxon>Pseudomonadota</taxon>
        <taxon>Alphaproteobacteria</taxon>
        <taxon>Hyphomicrobiales</taxon>
        <taxon>Aurantimonadaceae</taxon>
        <taxon>Aureimonas</taxon>
    </lineage>
</organism>
<dbReference type="GO" id="GO:0008360">
    <property type="term" value="P:regulation of cell shape"/>
    <property type="evidence" value="ECO:0007669"/>
    <property type="project" value="UniProtKB-UniRule"/>
</dbReference>
<keyword evidence="4 7" id="KW-0133">Cell shape</keyword>
<feature type="domain" description="L,D-TPase catalytic" evidence="10">
    <location>
        <begin position="244"/>
        <end position="378"/>
    </location>
</feature>
<reference evidence="11 12" key="1">
    <citation type="submission" date="2020-08" db="EMBL/GenBank/DDBJ databases">
        <title>Genomic Encyclopedia of Type Strains, Phase IV (KMG-IV): sequencing the most valuable type-strain genomes for metagenomic binning, comparative biology and taxonomic classification.</title>
        <authorList>
            <person name="Goeker M."/>
        </authorList>
    </citation>
    <scope>NUCLEOTIDE SEQUENCE [LARGE SCALE GENOMIC DNA]</scope>
    <source>
        <strain evidence="11 12">DSM 25024</strain>
    </source>
</reference>
<dbReference type="InterPro" id="IPR036366">
    <property type="entry name" value="PGBDSf"/>
</dbReference>
<dbReference type="InterPro" id="IPR038063">
    <property type="entry name" value="Transpep_catalytic_dom"/>
</dbReference>
<evidence type="ECO:0000313" key="12">
    <source>
        <dbReference type="Proteomes" id="UP000531216"/>
    </source>
</evidence>
<evidence type="ECO:0000259" key="10">
    <source>
        <dbReference type="PROSITE" id="PS52029"/>
    </source>
</evidence>
<keyword evidence="5 7" id="KW-0573">Peptidoglycan synthesis</keyword>
<evidence type="ECO:0000256" key="3">
    <source>
        <dbReference type="ARBA" id="ARBA00022679"/>
    </source>
</evidence>
<evidence type="ECO:0000256" key="8">
    <source>
        <dbReference type="SAM" id="MobiDB-lite"/>
    </source>
</evidence>
<dbReference type="Pfam" id="PF01471">
    <property type="entry name" value="PG_binding_1"/>
    <property type="match status" value="1"/>
</dbReference>
<feature type="region of interest" description="Disordered" evidence="8">
    <location>
        <begin position="23"/>
        <end position="98"/>
    </location>
</feature>
<feature type="active site" description="Proton donor/acceptor" evidence="7">
    <location>
        <position position="337"/>
    </location>
</feature>
<name>A0A7W6FV68_9HYPH</name>
<keyword evidence="3" id="KW-0808">Transferase</keyword>
<dbReference type="AlphaFoldDB" id="A0A7W6FV68"/>
<proteinExistence type="inferred from homology"/>
<feature type="signal peptide" evidence="9">
    <location>
        <begin position="1"/>
        <end position="21"/>
    </location>
</feature>
<feature type="region of interest" description="Disordered" evidence="8">
    <location>
        <begin position="270"/>
        <end position="305"/>
    </location>
</feature>
<dbReference type="EMBL" id="JACIDO010000005">
    <property type="protein sequence ID" value="MBB3936510.1"/>
    <property type="molecule type" value="Genomic_DNA"/>
</dbReference>
<evidence type="ECO:0000256" key="4">
    <source>
        <dbReference type="ARBA" id="ARBA00022960"/>
    </source>
</evidence>
<feature type="active site" description="Nucleophile" evidence="7">
    <location>
        <position position="353"/>
    </location>
</feature>